<evidence type="ECO:0000256" key="3">
    <source>
        <dbReference type="ARBA" id="ARBA00023157"/>
    </source>
</evidence>
<dbReference type="InterPro" id="IPR023212">
    <property type="entry name" value="Hsp33_helix_hairpin_bin_dom_sf"/>
</dbReference>
<dbReference type="RefSeq" id="WP_036367003.1">
    <property type="nucleotide sequence ID" value="NZ_AOMT01000043.1"/>
</dbReference>
<evidence type="ECO:0000313" key="6">
    <source>
        <dbReference type="EMBL" id="KDN24337.1"/>
    </source>
</evidence>
<dbReference type="EMBL" id="AOMT01000043">
    <property type="protein sequence ID" value="KDN24337.1"/>
    <property type="molecule type" value="Genomic_DNA"/>
</dbReference>
<keyword evidence="5" id="KW-0676">Redox-active center</keyword>
<evidence type="ECO:0000256" key="2">
    <source>
        <dbReference type="ARBA" id="ARBA00022833"/>
    </source>
</evidence>
<dbReference type="Proteomes" id="UP000035860">
    <property type="component" value="Unassembled WGS sequence"/>
</dbReference>
<dbReference type="Gene3D" id="3.55.30.10">
    <property type="entry name" value="Hsp33 domain"/>
    <property type="match status" value="1"/>
</dbReference>
<organism evidence="6 7">
    <name type="scientific">Moraxella bovoculi 237</name>
    <dbReference type="NCBI Taxonomy" id="743974"/>
    <lineage>
        <taxon>Bacteria</taxon>
        <taxon>Pseudomonadati</taxon>
        <taxon>Pseudomonadota</taxon>
        <taxon>Gammaproteobacteria</taxon>
        <taxon>Moraxellales</taxon>
        <taxon>Moraxellaceae</taxon>
        <taxon>Moraxella</taxon>
    </lineage>
</organism>
<comment type="caution">
    <text evidence="6">The sequence shown here is derived from an EMBL/GenBank/DDBJ whole genome shotgun (WGS) entry which is preliminary data.</text>
</comment>
<dbReference type="Gene3D" id="3.90.1280.10">
    <property type="entry name" value="HSP33 redox switch-like"/>
    <property type="match status" value="1"/>
</dbReference>
<dbReference type="GO" id="GO:0005737">
    <property type="term" value="C:cytoplasm"/>
    <property type="evidence" value="ECO:0007669"/>
    <property type="project" value="InterPro"/>
</dbReference>
<evidence type="ECO:0000313" key="7">
    <source>
        <dbReference type="Proteomes" id="UP000035860"/>
    </source>
</evidence>
<dbReference type="CDD" id="cd00498">
    <property type="entry name" value="Hsp33"/>
    <property type="match status" value="1"/>
</dbReference>
<evidence type="ECO:0000256" key="5">
    <source>
        <dbReference type="ARBA" id="ARBA00023284"/>
    </source>
</evidence>
<dbReference type="GO" id="GO:0051082">
    <property type="term" value="F:unfolded protein binding"/>
    <property type="evidence" value="ECO:0007669"/>
    <property type="project" value="InterPro"/>
</dbReference>
<proteinExistence type="predicted"/>
<sequence length="295" mass="32643">MNDVNQSTQYRQRFFIEGSPVRGDVVRLDEAYQSVINKKPYPAAIKALLGEMLVAASLLIGTLKINGRLSVQLQSSDENSLLSWAMAECDHTGQVRALAGFHDSDEWQQNTTSQSAFAKLGQGVLFISIHPERGEAYQGIVERVSDDLAECLAHYQKQSAQIPTLLKLATSDESVGGILVQLLPQTEEDRENDPDLWERMSALTITIKDEELTDLAADEILYRLYHEEDVVIPEPSELEFGCTCSKEKSEGAILQIGHEEALHALDAHGGKLSLDCGFCGQSYEFNHSDVDALFV</sequence>
<dbReference type="InterPro" id="IPR016154">
    <property type="entry name" value="Heat_shock_Hsp33_C"/>
</dbReference>
<reference evidence="6 7" key="1">
    <citation type="journal article" date="2014" name="Genome Announc.">
        <title>Draft Genome Sequence of Moraxella bovoculi Strain 237T (ATCC BAA-1259T) Isolated from a Calf with Infectious Bovine Keratoconjunctivitis.</title>
        <authorList>
            <person name="Calcutt M.J."/>
            <person name="Foecking M.F."/>
            <person name="Martin N.T."/>
            <person name="Mhlanga-Mutangadura T."/>
            <person name="Reilly T.J."/>
        </authorList>
    </citation>
    <scope>NUCLEOTIDE SEQUENCE [LARGE SCALE GENOMIC DNA]</scope>
    <source>
        <strain evidence="6 7">237</strain>
    </source>
</reference>
<keyword evidence="4" id="KW-0143">Chaperone</keyword>
<dbReference type="GO" id="GO:0042026">
    <property type="term" value="P:protein refolding"/>
    <property type="evidence" value="ECO:0007669"/>
    <property type="project" value="TreeGrafter"/>
</dbReference>
<dbReference type="SUPFAM" id="SSF64397">
    <property type="entry name" value="Hsp33 domain"/>
    <property type="match status" value="1"/>
</dbReference>
<keyword evidence="7" id="KW-1185">Reference proteome</keyword>
<keyword evidence="2" id="KW-0862">Zinc</keyword>
<dbReference type="AlphaFoldDB" id="A0A066UEN3"/>
<dbReference type="InterPro" id="IPR000397">
    <property type="entry name" value="Heat_shock_Hsp33"/>
</dbReference>
<dbReference type="PIRSF" id="PIRSF005261">
    <property type="entry name" value="Heat_shock_Hsp33"/>
    <property type="match status" value="1"/>
</dbReference>
<gene>
    <name evidence="6" type="ORF">MBO_09333</name>
</gene>
<dbReference type="GO" id="GO:0044183">
    <property type="term" value="F:protein folding chaperone"/>
    <property type="evidence" value="ECO:0007669"/>
    <property type="project" value="TreeGrafter"/>
</dbReference>
<keyword evidence="1" id="KW-0963">Cytoplasm</keyword>
<dbReference type="PANTHER" id="PTHR30111:SF1">
    <property type="entry name" value="33 KDA CHAPERONIN"/>
    <property type="match status" value="1"/>
</dbReference>
<evidence type="ECO:0000256" key="1">
    <source>
        <dbReference type="ARBA" id="ARBA00022490"/>
    </source>
</evidence>
<dbReference type="PANTHER" id="PTHR30111">
    <property type="entry name" value="33 KDA CHAPERONIN"/>
    <property type="match status" value="1"/>
</dbReference>
<dbReference type="eggNOG" id="COG1281">
    <property type="taxonomic scope" value="Bacteria"/>
</dbReference>
<dbReference type="Gene3D" id="1.10.287.480">
    <property type="entry name" value="helix hairpin bin"/>
    <property type="match status" value="1"/>
</dbReference>
<dbReference type="Pfam" id="PF01430">
    <property type="entry name" value="HSP33"/>
    <property type="match status" value="1"/>
</dbReference>
<dbReference type="OrthoDB" id="9793753at2"/>
<protein>
    <submittedName>
        <fullName evidence="6">Hsp33 protein</fullName>
    </submittedName>
</protein>
<evidence type="ECO:0000256" key="4">
    <source>
        <dbReference type="ARBA" id="ARBA00023186"/>
    </source>
</evidence>
<dbReference type="SUPFAM" id="SSF118352">
    <property type="entry name" value="HSP33 redox switch-like"/>
    <property type="match status" value="1"/>
</dbReference>
<name>A0A066UEN3_9GAMM</name>
<dbReference type="InterPro" id="IPR016153">
    <property type="entry name" value="Heat_shock_Hsp33_N"/>
</dbReference>
<keyword evidence="3" id="KW-1015">Disulfide bond</keyword>
<accession>A0A066UEN3</accession>